<protein>
    <submittedName>
        <fullName evidence="2">Uncharacterized protein</fullName>
    </submittedName>
</protein>
<keyword evidence="1" id="KW-0812">Transmembrane</keyword>
<feature type="transmembrane region" description="Helical" evidence="1">
    <location>
        <begin position="53"/>
        <end position="75"/>
    </location>
</feature>
<keyword evidence="1" id="KW-1133">Transmembrane helix</keyword>
<keyword evidence="3" id="KW-1185">Reference proteome</keyword>
<organism evidence="2 3">
    <name type="scientific">Rhodocollybia butyracea</name>
    <dbReference type="NCBI Taxonomy" id="206335"/>
    <lineage>
        <taxon>Eukaryota</taxon>
        <taxon>Fungi</taxon>
        <taxon>Dikarya</taxon>
        <taxon>Basidiomycota</taxon>
        <taxon>Agaricomycotina</taxon>
        <taxon>Agaricomycetes</taxon>
        <taxon>Agaricomycetidae</taxon>
        <taxon>Agaricales</taxon>
        <taxon>Marasmiineae</taxon>
        <taxon>Omphalotaceae</taxon>
        <taxon>Rhodocollybia</taxon>
    </lineage>
</organism>
<reference evidence="2" key="1">
    <citation type="submission" date="2020-11" db="EMBL/GenBank/DDBJ databases">
        <authorList>
            <consortium name="DOE Joint Genome Institute"/>
            <person name="Ahrendt S."/>
            <person name="Riley R."/>
            <person name="Andreopoulos W."/>
            <person name="Labutti K."/>
            <person name="Pangilinan J."/>
            <person name="Ruiz-Duenas F.J."/>
            <person name="Barrasa J.M."/>
            <person name="Sanchez-Garcia M."/>
            <person name="Camarero S."/>
            <person name="Miyauchi S."/>
            <person name="Serrano A."/>
            <person name="Linde D."/>
            <person name="Babiker R."/>
            <person name="Drula E."/>
            <person name="Ayuso-Fernandez I."/>
            <person name="Pacheco R."/>
            <person name="Padilla G."/>
            <person name="Ferreira P."/>
            <person name="Barriuso J."/>
            <person name="Kellner H."/>
            <person name="Castanera R."/>
            <person name="Alfaro M."/>
            <person name="Ramirez L."/>
            <person name="Pisabarro A.G."/>
            <person name="Kuo A."/>
            <person name="Tritt A."/>
            <person name="Lipzen A."/>
            <person name="He G."/>
            <person name="Yan M."/>
            <person name="Ng V."/>
            <person name="Cullen D."/>
            <person name="Martin F."/>
            <person name="Rosso M.-N."/>
            <person name="Henrissat B."/>
            <person name="Hibbett D."/>
            <person name="Martinez A.T."/>
            <person name="Grigoriev I.V."/>
        </authorList>
    </citation>
    <scope>NUCLEOTIDE SEQUENCE</scope>
    <source>
        <strain evidence="2">AH 40177</strain>
    </source>
</reference>
<evidence type="ECO:0000256" key="1">
    <source>
        <dbReference type="SAM" id="Phobius"/>
    </source>
</evidence>
<evidence type="ECO:0000313" key="3">
    <source>
        <dbReference type="Proteomes" id="UP000772434"/>
    </source>
</evidence>
<dbReference type="EMBL" id="JADNRY010000061">
    <property type="protein sequence ID" value="KAF9068399.1"/>
    <property type="molecule type" value="Genomic_DNA"/>
</dbReference>
<keyword evidence="1" id="KW-0472">Membrane</keyword>
<comment type="caution">
    <text evidence="2">The sequence shown here is derived from an EMBL/GenBank/DDBJ whole genome shotgun (WGS) entry which is preliminary data.</text>
</comment>
<dbReference type="AlphaFoldDB" id="A0A9P5PM49"/>
<dbReference type="Proteomes" id="UP000772434">
    <property type="component" value="Unassembled WGS sequence"/>
</dbReference>
<gene>
    <name evidence="2" type="ORF">BDP27DRAFT_823267</name>
</gene>
<proteinExistence type="predicted"/>
<evidence type="ECO:0000313" key="2">
    <source>
        <dbReference type="EMBL" id="KAF9068399.1"/>
    </source>
</evidence>
<feature type="transmembrane region" description="Helical" evidence="1">
    <location>
        <begin position="20"/>
        <end position="41"/>
    </location>
</feature>
<sequence length="98" mass="11470">MLYRDTLFPNFLSSHTLEIISPFHCLYPIYFFVHISFALHVRSTYNRFPLDPSVQVLLVVPFPFPVVLQFCFWSFGAHMSIILPLLHGSRIRFIVSLP</sequence>
<accession>A0A9P5PM49</accession>
<name>A0A9P5PM49_9AGAR</name>